<dbReference type="Proteomes" id="UP000480122">
    <property type="component" value="Unassembled WGS sequence"/>
</dbReference>
<dbReference type="InterPro" id="IPR009057">
    <property type="entry name" value="Homeodomain-like_sf"/>
</dbReference>
<feature type="region of interest" description="Disordered" evidence="3">
    <location>
        <begin position="1"/>
        <end position="23"/>
    </location>
</feature>
<evidence type="ECO:0000259" key="4">
    <source>
        <dbReference type="PROSITE" id="PS50977"/>
    </source>
</evidence>
<organism evidence="5 6">
    <name type="scientific">Agromyces luteolus</name>
    <dbReference type="NCBI Taxonomy" id="88373"/>
    <lineage>
        <taxon>Bacteria</taxon>
        <taxon>Bacillati</taxon>
        <taxon>Actinomycetota</taxon>
        <taxon>Actinomycetes</taxon>
        <taxon>Micrococcales</taxon>
        <taxon>Microbacteriaceae</taxon>
        <taxon>Agromyces</taxon>
    </lineage>
</organism>
<comment type="caution">
    <text evidence="5">The sequence shown here is derived from an EMBL/GenBank/DDBJ whole genome shotgun (WGS) entry which is preliminary data.</text>
</comment>
<name>A0A7C9LDM8_9MICO</name>
<dbReference type="EMBL" id="WODA01000004">
    <property type="protein sequence ID" value="MUN06150.1"/>
    <property type="molecule type" value="Genomic_DNA"/>
</dbReference>
<evidence type="ECO:0000313" key="6">
    <source>
        <dbReference type="Proteomes" id="UP000480122"/>
    </source>
</evidence>
<feature type="domain" description="HTH tetR-type" evidence="4">
    <location>
        <begin position="108"/>
        <end position="168"/>
    </location>
</feature>
<dbReference type="SUPFAM" id="SSF46689">
    <property type="entry name" value="Homeodomain-like"/>
    <property type="match status" value="1"/>
</dbReference>
<dbReference type="InterPro" id="IPR001647">
    <property type="entry name" value="HTH_TetR"/>
</dbReference>
<evidence type="ECO:0000313" key="5">
    <source>
        <dbReference type="EMBL" id="MUN06150.1"/>
    </source>
</evidence>
<reference evidence="5 6" key="1">
    <citation type="submission" date="2019-11" db="EMBL/GenBank/DDBJ databases">
        <title>Agromyces kandeliae sp. nov., isolated from mangrove soil.</title>
        <authorList>
            <person name="Wang R."/>
        </authorList>
    </citation>
    <scope>NUCLEOTIDE SEQUENCE [LARGE SCALE GENOMIC DNA]</scope>
    <source>
        <strain evidence="5 6">JCM 11431</strain>
    </source>
</reference>
<dbReference type="PROSITE" id="PS50977">
    <property type="entry name" value="HTH_TETR_2"/>
    <property type="match status" value="1"/>
</dbReference>
<proteinExistence type="predicted"/>
<evidence type="ECO:0000256" key="3">
    <source>
        <dbReference type="SAM" id="MobiDB-lite"/>
    </source>
</evidence>
<keyword evidence="1 2" id="KW-0238">DNA-binding</keyword>
<gene>
    <name evidence="5" type="ORF">GLX25_03335</name>
</gene>
<accession>A0A7C9LDM8</accession>
<sequence length="298" mass="31857">MRTPTSRASGLAGAGPTWTISGTDTSWSGCPGFGVDATLGRNHVVSQGRLDNKLRNVGRSARRRRAEPDVRVGYRARRRAGASRRARAGPPRRGHRRETRMARPSVADERRRQIVAATIRTIGEHGIAGASLDRIATEVGMSRGHVRHFVGNREELLRESARRFFYDGTDGESVLPAEVDTVASAVDFLFSESFAAAGTENAVVIGLVEAARTDTVIAEVLTTAYEGTHRRIAAMLAAEHPDADPGLRRTVAYGIVASALHNVFLNDIASVSTVDPDARRSAELLIAALGRADGGASG</sequence>
<dbReference type="Gene3D" id="1.10.357.10">
    <property type="entry name" value="Tetracycline Repressor, domain 2"/>
    <property type="match status" value="1"/>
</dbReference>
<dbReference type="GO" id="GO:0003677">
    <property type="term" value="F:DNA binding"/>
    <property type="evidence" value="ECO:0007669"/>
    <property type="project" value="UniProtKB-UniRule"/>
</dbReference>
<evidence type="ECO:0000256" key="1">
    <source>
        <dbReference type="ARBA" id="ARBA00023125"/>
    </source>
</evidence>
<feature type="compositionally biased region" description="Basic residues" evidence="3">
    <location>
        <begin position="76"/>
        <end position="98"/>
    </location>
</feature>
<feature type="DNA-binding region" description="H-T-H motif" evidence="2">
    <location>
        <begin position="131"/>
        <end position="150"/>
    </location>
</feature>
<dbReference type="AlphaFoldDB" id="A0A7C9LDM8"/>
<keyword evidence="6" id="KW-1185">Reference proteome</keyword>
<dbReference type="Pfam" id="PF00440">
    <property type="entry name" value="TetR_N"/>
    <property type="match status" value="1"/>
</dbReference>
<dbReference type="OrthoDB" id="9816296at2"/>
<evidence type="ECO:0000256" key="2">
    <source>
        <dbReference type="PROSITE-ProRule" id="PRU00335"/>
    </source>
</evidence>
<feature type="region of interest" description="Disordered" evidence="3">
    <location>
        <begin position="76"/>
        <end position="108"/>
    </location>
</feature>
<protein>
    <submittedName>
        <fullName evidence="5">TetR family transcriptional regulator</fullName>
    </submittedName>
</protein>